<evidence type="ECO:0000256" key="1">
    <source>
        <dbReference type="ARBA" id="ARBA00011051"/>
    </source>
</evidence>
<name>A0ABZ2QVM3_9ACTN</name>
<accession>A0ABZ2QVM3</accession>
<sequence>MDIVFRRTVPVFRIFDVAKAHEFYVDYLGCTVDWEHRFEPGMPLYTQVSRGDLVLHLSEHHGDATPGSTVYTELSGVRALHAELAAKDYPYLRPGLEQDEIGTCLTLTDPFGNRLRFNEPGPDEAGPTGPCD</sequence>
<evidence type="ECO:0000313" key="6">
    <source>
        <dbReference type="Proteomes" id="UP001626628"/>
    </source>
</evidence>
<evidence type="ECO:0000256" key="2">
    <source>
        <dbReference type="ARBA" id="ARBA00021572"/>
    </source>
</evidence>
<dbReference type="EMBL" id="CP147982">
    <property type="protein sequence ID" value="WXK80450.1"/>
    <property type="molecule type" value="Genomic_DNA"/>
</dbReference>
<dbReference type="Gene3D" id="3.10.180.10">
    <property type="entry name" value="2,3-Dihydroxybiphenyl 1,2-Dioxygenase, domain 1"/>
    <property type="match status" value="1"/>
</dbReference>
<evidence type="ECO:0000313" key="5">
    <source>
        <dbReference type="EMBL" id="WXK80450.1"/>
    </source>
</evidence>
<comment type="similarity">
    <text evidence="1">Belongs to the bleomycin resistance protein family.</text>
</comment>
<gene>
    <name evidence="5" type="ORF">WAB15_33040</name>
</gene>
<keyword evidence="6" id="KW-1185">Reference proteome</keyword>
<dbReference type="Proteomes" id="UP001626628">
    <property type="component" value="Chromosome"/>
</dbReference>
<reference evidence="5 6" key="1">
    <citation type="submission" date="2024-03" db="EMBL/GenBank/DDBJ databases">
        <title>The complete genome of Streptomyces sirii sp.nov.</title>
        <authorList>
            <person name="Zakalyukina Y.V."/>
            <person name="Belik A.R."/>
            <person name="Biryukov M.V."/>
            <person name="Baturina O.A."/>
            <person name="Kabilov M.R."/>
        </authorList>
    </citation>
    <scope>NUCLEOTIDE SEQUENCE [LARGE SCALE GENOMIC DNA]</scope>
    <source>
        <strain evidence="5 6">BP-8</strain>
    </source>
</reference>
<dbReference type="InterPro" id="IPR000335">
    <property type="entry name" value="Bleomycin-R"/>
</dbReference>
<dbReference type="InterPro" id="IPR029068">
    <property type="entry name" value="Glyas_Bleomycin-R_OHBP_Dase"/>
</dbReference>
<proteinExistence type="inferred from homology"/>
<dbReference type="Pfam" id="PF19581">
    <property type="entry name" value="Glyoxalase_7"/>
    <property type="match status" value="1"/>
</dbReference>
<dbReference type="CDD" id="cd08349">
    <property type="entry name" value="BLMA_like"/>
    <property type="match status" value="1"/>
</dbReference>
<keyword evidence="3" id="KW-0046">Antibiotic resistance</keyword>
<evidence type="ECO:0000256" key="3">
    <source>
        <dbReference type="ARBA" id="ARBA00023251"/>
    </source>
</evidence>
<evidence type="ECO:0000259" key="4">
    <source>
        <dbReference type="PROSITE" id="PS51819"/>
    </source>
</evidence>
<dbReference type="PROSITE" id="PS51819">
    <property type="entry name" value="VOC"/>
    <property type="match status" value="1"/>
</dbReference>
<protein>
    <recommendedName>
        <fullName evidence="2">Bleomycin resistance protein</fullName>
    </recommendedName>
</protein>
<dbReference type="RefSeq" id="WP_399148940.1">
    <property type="nucleotide sequence ID" value="NZ_CP147982.1"/>
</dbReference>
<dbReference type="InterPro" id="IPR037523">
    <property type="entry name" value="VOC_core"/>
</dbReference>
<organism evidence="5 6">
    <name type="scientific">Streptomyces sirii</name>
    <dbReference type="NCBI Taxonomy" id="3127701"/>
    <lineage>
        <taxon>Bacteria</taxon>
        <taxon>Bacillati</taxon>
        <taxon>Actinomycetota</taxon>
        <taxon>Actinomycetes</taxon>
        <taxon>Kitasatosporales</taxon>
        <taxon>Streptomycetaceae</taxon>
        <taxon>Streptomyces</taxon>
    </lineage>
</organism>
<feature type="domain" description="VOC" evidence="4">
    <location>
        <begin position="6"/>
        <end position="120"/>
    </location>
</feature>
<dbReference type="SUPFAM" id="SSF54593">
    <property type="entry name" value="Glyoxalase/Bleomycin resistance protein/Dihydroxybiphenyl dioxygenase"/>
    <property type="match status" value="1"/>
</dbReference>